<organism evidence="3 4">
    <name type="scientific">Biomphalaria glabrata</name>
    <name type="common">Bloodfluke planorb</name>
    <name type="synonym">Freshwater snail</name>
    <dbReference type="NCBI Taxonomy" id="6526"/>
    <lineage>
        <taxon>Eukaryota</taxon>
        <taxon>Metazoa</taxon>
        <taxon>Spiralia</taxon>
        <taxon>Lophotrochozoa</taxon>
        <taxon>Mollusca</taxon>
        <taxon>Gastropoda</taxon>
        <taxon>Heterobranchia</taxon>
        <taxon>Euthyneura</taxon>
        <taxon>Panpulmonata</taxon>
        <taxon>Hygrophila</taxon>
        <taxon>Lymnaeoidea</taxon>
        <taxon>Planorbidae</taxon>
        <taxon>Biomphalaria</taxon>
    </lineage>
</organism>
<name>A0A9W2YN90_BIOGL</name>
<evidence type="ECO:0000313" key="4">
    <source>
        <dbReference type="RefSeq" id="XP_055864297.1"/>
    </source>
</evidence>
<gene>
    <name evidence="4" type="primary">LOC129922398</name>
</gene>
<dbReference type="Proteomes" id="UP001165740">
    <property type="component" value="Chromosome 13"/>
</dbReference>
<feature type="transmembrane region" description="Helical" evidence="2">
    <location>
        <begin position="132"/>
        <end position="154"/>
    </location>
</feature>
<keyword evidence="3" id="KW-1185">Reference proteome</keyword>
<evidence type="ECO:0000313" key="3">
    <source>
        <dbReference type="Proteomes" id="UP001165740"/>
    </source>
</evidence>
<feature type="compositionally biased region" description="Acidic residues" evidence="1">
    <location>
        <begin position="197"/>
        <end position="212"/>
    </location>
</feature>
<dbReference type="OrthoDB" id="10314599at2759"/>
<keyword evidence="2" id="KW-1133">Transmembrane helix</keyword>
<keyword evidence="2" id="KW-0472">Membrane</keyword>
<accession>A0A9W2YN90</accession>
<evidence type="ECO:0000256" key="2">
    <source>
        <dbReference type="SAM" id="Phobius"/>
    </source>
</evidence>
<reference evidence="4" key="1">
    <citation type="submission" date="2025-08" db="UniProtKB">
        <authorList>
            <consortium name="RefSeq"/>
        </authorList>
    </citation>
    <scope>IDENTIFICATION</scope>
</reference>
<dbReference type="RefSeq" id="XP_055864297.1">
    <property type="nucleotide sequence ID" value="XM_056008322.1"/>
</dbReference>
<feature type="region of interest" description="Disordered" evidence="1">
    <location>
        <begin position="162"/>
        <end position="225"/>
    </location>
</feature>
<dbReference type="AlphaFoldDB" id="A0A9W2YN90"/>
<protein>
    <submittedName>
        <fullName evidence="4">Uncharacterized protein LOC129922398</fullName>
    </submittedName>
</protein>
<sequence length="225" mass="25577">MFIKATEETRIYKNIMNLQLLILLFVFLGNKLTIADKPNMNDLENTICPKEKPFLCVPYGSCCSDIEYCHAGKCEQCFAKNISECDLLIYCKDESLHDESKMKKGVCAKACEVRLAASKLSECDEGDNWKTIFIIVISVLVAGVTICIIIFVIMRYKKIKQRRRMPPKNDPENNNTEEPLMASDIPVQPDLARALSQEEENNRDEDENDDLPPDGNGIELREFDG</sequence>
<dbReference type="GeneID" id="129922398"/>
<keyword evidence="2" id="KW-0812">Transmembrane</keyword>
<proteinExistence type="predicted"/>
<evidence type="ECO:0000256" key="1">
    <source>
        <dbReference type="SAM" id="MobiDB-lite"/>
    </source>
</evidence>